<dbReference type="AlphaFoldDB" id="A0A6L6QKB3"/>
<keyword evidence="2" id="KW-1185">Reference proteome</keyword>
<organism evidence="1 2">
    <name type="scientific">Massilia eburnea</name>
    <dbReference type="NCBI Taxonomy" id="1776165"/>
    <lineage>
        <taxon>Bacteria</taxon>
        <taxon>Pseudomonadati</taxon>
        <taxon>Pseudomonadota</taxon>
        <taxon>Betaproteobacteria</taxon>
        <taxon>Burkholderiales</taxon>
        <taxon>Oxalobacteraceae</taxon>
        <taxon>Telluria group</taxon>
        <taxon>Massilia</taxon>
    </lineage>
</organism>
<dbReference type="SUPFAM" id="SSF48452">
    <property type="entry name" value="TPR-like"/>
    <property type="match status" value="1"/>
</dbReference>
<dbReference type="Proteomes" id="UP000472320">
    <property type="component" value="Unassembled WGS sequence"/>
</dbReference>
<accession>A0A6L6QKB3</accession>
<gene>
    <name evidence="1" type="ORF">GM658_18610</name>
</gene>
<evidence type="ECO:0008006" key="3">
    <source>
        <dbReference type="Google" id="ProtNLM"/>
    </source>
</evidence>
<sequence>MSDLEKLNIFSPCVLQRIAEIGFLASEYGFHEKAEQIFSGMALAKPDSSAPAVALAVVHARSGRLQDAITGLKHAVGAFPASEMVKAMLGAFLVEDRQDGALELFDAVLASRQEPGAVNIVECWLDQARKLKEEGAARKTDTGSLAFFRHHNIRA</sequence>
<dbReference type="EMBL" id="WNKX01000015">
    <property type="protein sequence ID" value="MTW12625.1"/>
    <property type="molecule type" value="Genomic_DNA"/>
</dbReference>
<evidence type="ECO:0000313" key="2">
    <source>
        <dbReference type="Proteomes" id="UP000472320"/>
    </source>
</evidence>
<evidence type="ECO:0000313" key="1">
    <source>
        <dbReference type="EMBL" id="MTW12625.1"/>
    </source>
</evidence>
<proteinExistence type="predicted"/>
<dbReference type="Gene3D" id="1.25.40.10">
    <property type="entry name" value="Tetratricopeptide repeat domain"/>
    <property type="match status" value="1"/>
</dbReference>
<comment type="caution">
    <text evidence="1">The sequence shown here is derived from an EMBL/GenBank/DDBJ whole genome shotgun (WGS) entry which is preliminary data.</text>
</comment>
<protein>
    <recommendedName>
        <fullName evidence="3">Tetratricopeptide repeat protein</fullName>
    </recommendedName>
</protein>
<reference evidence="1 2" key="1">
    <citation type="submission" date="2019-11" db="EMBL/GenBank/DDBJ databases">
        <title>Type strains purchased from KCTC, JCM and DSMZ.</title>
        <authorList>
            <person name="Lu H."/>
        </authorList>
    </citation>
    <scope>NUCLEOTIDE SEQUENCE [LARGE SCALE GENOMIC DNA]</scope>
    <source>
        <strain evidence="1 2">JCM 31587</strain>
    </source>
</reference>
<name>A0A6L6QKB3_9BURK</name>
<dbReference type="InterPro" id="IPR011990">
    <property type="entry name" value="TPR-like_helical_dom_sf"/>
</dbReference>
<dbReference type="RefSeq" id="WP_155455555.1">
    <property type="nucleotide sequence ID" value="NZ_WNKX01000015.1"/>
</dbReference>
<dbReference type="OrthoDB" id="7852064at2"/>